<sequence length="126" mass="13792">MAGAYPSLPVSFPVLHEVANGVFFCSQGALVANYPWDGTRDKRRMVNLSLIYYCIARLLWRFGPSCLVSLAFNGLCQVGCLLCYLAGETVAMAPELGRCGTWFPIACFGVFGGKETLEVSRGRKEI</sequence>
<proteinExistence type="predicted"/>
<reference evidence="1" key="1">
    <citation type="submission" date="2018-02" db="EMBL/GenBank/DDBJ databases">
        <authorList>
            <person name="Cohen D.B."/>
            <person name="Kent A.D."/>
        </authorList>
    </citation>
    <scope>NUCLEOTIDE SEQUENCE</scope>
</reference>
<gene>
    <name evidence="1" type="ORF">FSB_LOCUS53294</name>
</gene>
<dbReference type="EMBL" id="OIVN01006115">
    <property type="protein sequence ID" value="SPD25412.1"/>
    <property type="molecule type" value="Genomic_DNA"/>
</dbReference>
<name>A0A2N9IKN5_FAGSY</name>
<organism evidence="1">
    <name type="scientific">Fagus sylvatica</name>
    <name type="common">Beechnut</name>
    <dbReference type="NCBI Taxonomy" id="28930"/>
    <lineage>
        <taxon>Eukaryota</taxon>
        <taxon>Viridiplantae</taxon>
        <taxon>Streptophyta</taxon>
        <taxon>Embryophyta</taxon>
        <taxon>Tracheophyta</taxon>
        <taxon>Spermatophyta</taxon>
        <taxon>Magnoliopsida</taxon>
        <taxon>eudicotyledons</taxon>
        <taxon>Gunneridae</taxon>
        <taxon>Pentapetalae</taxon>
        <taxon>rosids</taxon>
        <taxon>fabids</taxon>
        <taxon>Fagales</taxon>
        <taxon>Fagaceae</taxon>
        <taxon>Fagus</taxon>
    </lineage>
</organism>
<evidence type="ECO:0000313" key="1">
    <source>
        <dbReference type="EMBL" id="SPD25412.1"/>
    </source>
</evidence>
<accession>A0A2N9IKN5</accession>
<protein>
    <submittedName>
        <fullName evidence="1">Uncharacterized protein</fullName>
    </submittedName>
</protein>
<dbReference type="AlphaFoldDB" id="A0A2N9IKN5"/>